<proteinExistence type="predicted"/>
<dbReference type="Proteomes" id="UP000258997">
    <property type="component" value="Segment"/>
</dbReference>
<keyword evidence="2" id="KW-1185">Reference proteome</keyword>
<evidence type="ECO:0000313" key="1">
    <source>
        <dbReference type="EMBL" id="AXQ68233.1"/>
    </source>
</evidence>
<gene>
    <name evidence="1" type="ORF">CcrBL10_gp029</name>
</gene>
<evidence type="ECO:0000313" key="2">
    <source>
        <dbReference type="Proteomes" id="UP000258997"/>
    </source>
</evidence>
<reference evidence="1 2" key="1">
    <citation type="submission" date="2018-07" db="EMBL/GenBank/DDBJ databases">
        <title>Giant CbK-like Caulobacter bacteriophages have genetically divergent genomes.</title>
        <authorList>
            <person name="Wilson K.M."/>
            <person name="Ely B."/>
        </authorList>
    </citation>
    <scope>NUCLEOTIDE SEQUENCE [LARGE SCALE GENOMIC DNA]</scope>
</reference>
<protein>
    <submittedName>
        <fullName evidence="1">Uncharacterized protein</fullName>
    </submittedName>
</protein>
<accession>A0A385E8U9</accession>
<organism evidence="1 2">
    <name type="scientific">Caulobacter phage CcrBL10</name>
    <dbReference type="NCBI Taxonomy" id="2283269"/>
    <lineage>
        <taxon>Viruses</taxon>
        <taxon>Duplodnaviria</taxon>
        <taxon>Heunggongvirae</taxon>
        <taxon>Uroviricota</taxon>
        <taxon>Caudoviricetes</taxon>
        <taxon>Jeanschmidtviridae</taxon>
        <taxon>Poindextervirus</taxon>
        <taxon>Poindextervirus BL10</taxon>
    </lineage>
</organism>
<name>A0A385E8U9_9CAUD</name>
<dbReference type="EMBL" id="MH588544">
    <property type="protein sequence ID" value="AXQ68233.1"/>
    <property type="molecule type" value="Genomic_DNA"/>
</dbReference>
<sequence length="225" mass="25230">MNRLSRRPTSLRIGQFDRDYTTEQTYWVPRGFSKQSDRYVYPNTGWSWTDWGSEVQDTFETLAEAKAAIASGYLKNMIEAQEIVDIVFLEVKVDRQIVEKKSVKAYAAGGKLSALDEPKAVVGPRKTVVSTGDYVFVRRLKDSTGSMLFGRVQALHKDVITIWVINGAWTLLLRYDGADLFVAADDRSAMKGEPMILEYAGPLPDPTSAPRDYAAQRDALSHLKA</sequence>